<sequence length="37" mass="4099">MYLHKVIKDAPLGIAVVVHLGSASYLYRTALKKKGKE</sequence>
<evidence type="ECO:0000256" key="1">
    <source>
        <dbReference type="SAM" id="Phobius"/>
    </source>
</evidence>
<accession>H5TCR7</accession>
<proteinExistence type="predicted"/>
<reference evidence="2 3" key="1">
    <citation type="journal article" date="2012" name="J. Bacteriol.">
        <title>Genome sequence of proteorhodopsin-containing sea ice bacterium Glaciecola punicea ACAM 611T.</title>
        <authorList>
            <person name="Qin Q.-L."/>
            <person name="Xie B.-B."/>
            <person name="Shu Y.-L."/>
            <person name="Rong J.-C."/>
            <person name="Zhao D.-L."/>
            <person name="Zhang X.-Y."/>
            <person name="Chen X.-L."/>
            <person name="Zhou B.-C."/>
            <person name="Zhanga Y.-Z."/>
        </authorList>
    </citation>
    <scope>NUCLEOTIDE SEQUENCE [LARGE SCALE GENOMIC DNA]</scope>
    <source>
        <strain evidence="2 3">ACAM 611</strain>
    </source>
</reference>
<dbReference type="EMBL" id="BAET01000020">
    <property type="protein sequence ID" value="GAB56094.1"/>
    <property type="molecule type" value="Genomic_DNA"/>
</dbReference>
<dbReference type="Proteomes" id="UP000053586">
    <property type="component" value="Unassembled WGS sequence"/>
</dbReference>
<name>H5TCR7_9ALTE</name>
<organism evidence="2 3">
    <name type="scientific">Glaciecola punicea ACAM 611</name>
    <dbReference type="NCBI Taxonomy" id="1121923"/>
    <lineage>
        <taxon>Bacteria</taxon>
        <taxon>Pseudomonadati</taxon>
        <taxon>Pseudomonadota</taxon>
        <taxon>Gammaproteobacteria</taxon>
        <taxon>Alteromonadales</taxon>
        <taxon>Alteromonadaceae</taxon>
        <taxon>Glaciecola</taxon>
    </lineage>
</organism>
<keyword evidence="1" id="KW-0472">Membrane</keyword>
<evidence type="ECO:0000313" key="2">
    <source>
        <dbReference type="EMBL" id="GAB56094.1"/>
    </source>
</evidence>
<protein>
    <submittedName>
        <fullName evidence="2">Uncharacterized protein</fullName>
    </submittedName>
</protein>
<feature type="transmembrane region" description="Helical" evidence="1">
    <location>
        <begin position="12"/>
        <end position="31"/>
    </location>
</feature>
<gene>
    <name evidence="2" type="ORF">GPUN_1979</name>
</gene>
<dbReference type="AlphaFoldDB" id="H5TCR7"/>
<keyword evidence="1" id="KW-0812">Transmembrane</keyword>
<comment type="caution">
    <text evidence="2">The sequence shown here is derived from an EMBL/GenBank/DDBJ whole genome shotgun (WGS) entry which is preliminary data.</text>
</comment>
<keyword evidence="3" id="KW-1185">Reference proteome</keyword>
<evidence type="ECO:0000313" key="3">
    <source>
        <dbReference type="Proteomes" id="UP000053586"/>
    </source>
</evidence>
<keyword evidence="1" id="KW-1133">Transmembrane helix</keyword>
<reference evidence="2 3" key="2">
    <citation type="journal article" date="2017" name="Antonie Van Leeuwenhoek">
        <title>Rhizobium rhizosphaerae sp. nov., a novel species isolated from rice rhizosphere.</title>
        <authorList>
            <person name="Zhao J.J."/>
            <person name="Zhang J."/>
            <person name="Zhang R.J."/>
            <person name="Zhang C.W."/>
            <person name="Yin H.Q."/>
            <person name="Zhang X.X."/>
        </authorList>
    </citation>
    <scope>NUCLEOTIDE SEQUENCE [LARGE SCALE GENOMIC DNA]</scope>
    <source>
        <strain evidence="2 3">ACAM 611</strain>
    </source>
</reference>